<name>A0AAD2FY79_9STRA</name>
<evidence type="ECO:0000313" key="4">
    <source>
        <dbReference type="Proteomes" id="UP001295423"/>
    </source>
</evidence>
<feature type="region of interest" description="Disordered" evidence="1">
    <location>
        <begin position="429"/>
        <end position="465"/>
    </location>
</feature>
<feature type="region of interest" description="Disordered" evidence="1">
    <location>
        <begin position="35"/>
        <end position="54"/>
    </location>
</feature>
<evidence type="ECO:0000259" key="2">
    <source>
        <dbReference type="Pfam" id="PF20710"/>
    </source>
</evidence>
<feature type="compositionally biased region" description="Basic and acidic residues" evidence="1">
    <location>
        <begin position="394"/>
        <end position="407"/>
    </location>
</feature>
<dbReference type="Proteomes" id="UP001295423">
    <property type="component" value="Unassembled WGS sequence"/>
</dbReference>
<protein>
    <recommendedName>
        <fullName evidence="2">DUF6824 domain-containing protein</fullName>
    </recommendedName>
</protein>
<evidence type="ECO:0000313" key="3">
    <source>
        <dbReference type="EMBL" id="CAJ1956503.1"/>
    </source>
</evidence>
<organism evidence="3 4">
    <name type="scientific">Cylindrotheca closterium</name>
    <dbReference type="NCBI Taxonomy" id="2856"/>
    <lineage>
        <taxon>Eukaryota</taxon>
        <taxon>Sar</taxon>
        <taxon>Stramenopiles</taxon>
        <taxon>Ochrophyta</taxon>
        <taxon>Bacillariophyta</taxon>
        <taxon>Bacillariophyceae</taxon>
        <taxon>Bacillariophycidae</taxon>
        <taxon>Bacillariales</taxon>
        <taxon>Bacillariaceae</taxon>
        <taxon>Cylindrotheca</taxon>
    </lineage>
</organism>
<feature type="compositionally biased region" description="Polar residues" evidence="1">
    <location>
        <begin position="381"/>
        <end position="393"/>
    </location>
</feature>
<dbReference type="AlphaFoldDB" id="A0AAD2FY79"/>
<sequence>MTTNQTTTVPSFIFTDQAFQKPAFCGGFGMPSFGSSSTNNNHNETSQRGGGLSTEKEELDKLLADKMNGLSVKDRETMLEEVNGIAHSDPEEPSRLNACLEELDNHLKTLKEGTVYEQAERMDSAYVSNRAFRLKFLRAKRYTTPEGETRYDPKRASELIINFFQTKQTLFGSEKLTKDITLNDLTPEDREGIARGSLQVLPNRDMGGRHVVINFRGFAKFHSLKSEVRAKYYTFMSIMESEEAQKAGVVLIFYTVGQYQESKDGGSLAKQGRHMMTLPIHWAATQVCVDDYKQYILLKAFFQIVPAQFAAKVRVHFGTHLENQYTLRGYGIPEGSLPISPADSSLLLYNHLLWYNQREAADKERENSASTTTSPAATPQMVVSSSSSNVEQINTKDKTHKKEKDDLSLGIPMDEMDDDVFSLDPFDESDEYDTLSRSTSNSQIVSVETSPCRSTSPNTAISPRSTDILFGQSHKSHPGNLRFHEVITQHVGEYEAASGRQKKIEFAEHLVQHIKASGVRFLIYDKGSMRWMEVPDTKARNKVSKTIRNRRRSADYKD</sequence>
<feature type="compositionally biased region" description="Polar residues" evidence="1">
    <location>
        <begin position="435"/>
        <end position="465"/>
    </location>
</feature>
<feature type="compositionally biased region" description="Low complexity" evidence="1">
    <location>
        <begin position="368"/>
        <end position="379"/>
    </location>
</feature>
<feature type="domain" description="DUF6824" evidence="2">
    <location>
        <begin position="467"/>
        <end position="549"/>
    </location>
</feature>
<accession>A0AAD2FY79</accession>
<feature type="compositionally biased region" description="Low complexity" evidence="1">
    <location>
        <begin position="35"/>
        <end position="46"/>
    </location>
</feature>
<feature type="region of interest" description="Disordered" evidence="1">
    <location>
        <begin position="363"/>
        <end position="413"/>
    </location>
</feature>
<keyword evidence="4" id="KW-1185">Reference proteome</keyword>
<gene>
    <name evidence="3" type="ORF">CYCCA115_LOCUS16265</name>
</gene>
<dbReference type="Pfam" id="PF20710">
    <property type="entry name" value="DUF6824"/>
    <property type="match status" value="1"/>
</dbReference>
<proteinExistence type="predicted"/>
<dbReference type="InterPro" id="IPR049227">
    <property type="entry name" value="DUF6824"/>
</dbReference>
<dbReference type="EMBL" id="CAKOGP040001914">
    <property type="protein sequence ID" value="CAJ1956503.1"/>
    <property type="molecule type" value="Genomic_DNA"/>
</dbReference>
<comment type="caution">
    <text evidence="3">The sequence shown here is derived from an EMBL/GenBank/DDBJ whole genome shotgun (WGS) entry which is preliminary data.</text>
</comment>
<evidence type="ECO:0000256" key="1">
    <source>
        <dbReference type="SAM" id="MobiDB-lite"/>
    </source>
</evidence>
<reference evidence="3" key="1">
    <citation type="submission" date="2023-08" db="EMBL/GenBank/DDBJ databases">
        <authorList>
            <person name="Audoor S."/>
            <person name="Bilcke G."/>
        </authorList>
    </citation>
    <scope>NUCLEOTIDE SEQUENCE</scope>
</reference>